<proteinExistence type="predicted"/>
<sequence>MTALRLPADVARFMQDIDVEQVWLTVLQPSEAATYDDVARIAGIEPLGKAWIEISRSEARALLAGLLHRSLPYQAELMPRHRAGWLADEFIDAFGPYGGRFATNGVDRGWTPATDYVMDRGVVVMSEIGSGIFWVAETKTDSRWSRTRTSAAYLS</sequence>
<reference evidence="1 2" key="1">
    <citation type="submission" date="2020-02" db="EMBL/GenBank/DDBJ databases">
        <title>Whole-genome analyses of novel actinobacteria.</title>
        <authorList>
            <person name="Sahin N."/>
        </authorList>
    </citation>
    <scope>NUCLEOTIDE SEQUENCE [LARGE SCALE GENOMIC DNA]</scope>
    <source>
        <strain evidence="1 2">KC13</strain>
    </source>
</reference>
<evidence type="ECO:0000313" key="2">
    <source>
        <dbReference type="Proteomes" id="UP000483261"/>
    </source>
</evidence>
<accession>A0A6M1R5A9</accession>
<evidence type="ECO:0000313" key="1">
    <source>
        <dbReference type="EMBL" id="NGN93911.1"/>
    </source>
</evidence>
<dbReference type="RefSeq" id="WP_165111641.1">
    <property type="nucleotide sequence ID" value="NZ_JAALAA010000011.1"/>
</dbReference>
<dbReference type="EMBL" id="JAALAA010000011">
    <property type="protein sequence ID" value="NGN93911.1"/>
    <property type="molecule type" value="Genomic_DNA"/>
</dbReference>
<dbReference type="Proteomes" id="UP000483261">
    <property type="component" value="Unassembled WGS sequence"/>
</dbReference>
<organism evidence="1 2">
    <name type="scientific">Nocardioides turkmenicus</name>
    <dbReference type="NCBI Taxonomy" id="2711220"/>
    <lineage>
        <taxon>Bacteria</taxon>
        <taxon>Bacillati</taxon>
        <taxon>Actinomycetota</taxon>
        <taxon>Actinomycetes</taxon>
        <taxon>Propionibacteriales</taxon>
        <taxon>Nocardioidaceae</taxon>
        <taxon>Nocardioides</taxon>
    </lineage>
</organism>
<name>A0A6M1R5A9_9ACTN</name>
<dbReference type="AlphaFoldDB" id="A0A6M1R5A9"/>
<protein>
    <submittedName>
        <fullName evidence="1">Uncharacterized protein</fullName>
    </submittedName>
</protein>
<gene>
    <name evidence="1" type="ORF">G5C66_14300</name>
</gene>
<keyword evidence="2" id="KW-1185">Reference proteome</keyword>
<comment type="caution">
    <text evidence="1">The sequence shown here is derived from an EMBL/GenBank/DDBJ whole genome shotgun (WGS) entry which is preliminary data.</text>
</comment>